<dbReference type="InterPro" id="IPR020845">
    <property type="entry name" value="AMP-binding_CS"/>
</dbReference>
<accession>A0A6P1TBF9</accession>
<dbReference type="PROSITE" id="PS00455">
    <property type="entry name" value="AMP_BINDING"/>
    <property type="match status" value="1"/>
</dbReference>
<evidence type="ECO:0000256" key="3">
    <source>
        <dbReference type="ARBA" id="ARBA00022741"/>
    </source>
</evidence>
<dbReference type="AlphaFoldDB" id="A0A6P1TBF9"/>
<evidence type="ECO:0000313" key="10">
    <source>
        <dbReference type="Proteomes" id="UP000563601"/>
    </source>
</evidence>
<dbReference type="Pfam" id="PF00501">
    <property type="entry name" value="AMP-binding"/>
    <property type="match status" value="1"/>
</dbReference>
<evidence type="ECO:0000256" key="2">
    <source>
        <dbReference type="ARBA" id="ARBA00022598"/>
    </source>
</evidence>
<keyword evidence="9" id="KW-1185">Reference proteome</keyword>
<name>A0A6P1TBF9_9GAMM</name>
<dbReference type="OrthoDB" id="9803968at2"/>
<dbReference type="PANTHER" id="PTHR43107:SF15">
    <property type="entry name" value="FATTY ACID TRANSPORT PROTEIN 3, ISOFORM A"/>
    <property type="match status" value="1"/>
</dbReference>
<dbReference type="InterPro" id="IPR025110">
    <property type="entry name" value="AMP-bd_C"/>
</dbReference>
<keyword evidence="4" id="KW-0067">ATP-binding</keyword>
<evidence type="ECO:0000259" key="5">
    <source>
        <dbReference type="Pfam" id="PF00501"/>
    </source>
</evidence>
<dbReference type="GO" id="GO:0044539">
    <property type="term" value="P:long-chain fatty acid import into cell"/>
    <property type="evidence" value="ECO:0007669"/>
    <property type="project" value="TreeGrafter"/>
</dbReference>
<dbReference type="GO" id="GO:0005886">
    <property type="term" value="C:plasma membrane"/>
    <property type="evidence" value="ECO:0007669"/>
    <property type="project" value="TreeGrafter"/>
</dbReference>
<dbReference type="SUPFAM" id="SSF56801">
    <property type="entry name" value="Acetyl-CoA synthetase-like"/>
    <property type="match status" value="1"/>
</dbReference>
<evidence type="ECO:0000256" key="1">
    <source>
        <dbReference type="ARBA" id="ARBA00006432"/>
    </source>
</evidence>
<reference evidence="7 10" key="2">
    <citation type="submission" date="2020-08" db="EMBL/GenBank/DDBJ databases">
        <title>Genomic Encyclopedia of Type Strains, Phase IV (KMG-IV): sequencing the most valuable type-strain genomes for metagenomic binning, comparative biology and taxonomic classification.</title>
        <authorList>
            <person name="Goeker M."/>
        </authorList>
    </citation>
    <scope>NUCLEOTIDE SEQUENCE [LARGE SCALE GENOMIC DNA]</scope>
    <source>
        <strain evidence="7 10">DSM 11525</strain>
    </source>
</reference>
<dbReference type="Gene3D" id="3.40.50.12780">
    <property type="entry name" value="N-terminal domain of ligase-like"/>
    <property type="match status" value="1"/>
</dbReference>
<dbReference type="PANTHER" id="PTHR43107">
    <property type="entry name" value="LONG-CHAIN FATTY ACID TRANSPORT PROTEIN"/>
    <property type="match status" value="1"/>
</dbReference>
<dbReference type="Gene3D" id="3.30.300.30">
    <property type="match status" value="1"/>
</dbReference>
<dbReference type="Proteomes" id="UP000563601">
    <property type="component" value="Unassembled WGS sequence"/>
</dbReference>
<reference evidence="8 9" key="1">
    <citation type="submission" date="2020-01" db="EMBL/GenBank/DDBJ databases">
        <title>The possibility of degradation of plastic by Microbulbifer hydrolyticus IRE-31.</title>
        <authorList>
            <person name="Liu L."/>
        </authorList>
    </citation>
    <scope>NUCLEOTIDE SEQUENCE [LARGE SCALE GENOMIC DNA]</scope>
    <source>
        <strain evidence="8 9">IRE-31</strain>
    </source>
</reference>
<feature type="domain" description="AMP-binding enzyme C-terminal" evidence="6">
    <location>
        <begin position="435"/>
        <end position="512"/>
    </location>
</feature>
<dbReference type="Proteomes" id="UP000464675">
    <property type="component" value="Chromosome"/>
</dbReference>
<feature type="domain" description="AMP-dependent synthetase/ligase" evidence="5">
    <location>
        <begin position="19"/>
        <end position="385"/>
    </location>
</feature>
<sequence length="537" mass="60115">MTVDQIRDIHQWSTAKVLARQARENPDKKAVIFVDDRSYTYRDAYNSARQIAAGLRKQGINAGDKLATLLPNGPEFCETWWGCHQADAVLVGINTELLGSFLVHTLNLSESKVLVCSAEQFAKLGPIIDQLPLLEKIFVTGQLPPDSEHFPLPVHPFDVLRGDIAQSPVSEAGFQDLACLMFTSGTTGPSKAVMMPHAHCYLYGLGTIDNLDFHPQDSYYINMPLFHCNGLFMQLYACLINGATAVVRQKFSASSWLQDIRDYKVTHTNLLGVMTEFLDRRKPSVNDRDHQLRVIAAAPAAPVFIERFEQRFGVKMVELYGMSEVNIPLFTPLTEPRPGSCGKAYDQYFEVRVADSKTDLENPPGVVGEIQVRPKISGGFMSGYYRMPEKTIEAWSNFWFHTGDAGRMDEDGYFYFVDRLKDCIRRRGENISSYEVETVLLTFPGITECAVIAVPADITGGEDEVMAVLVADGEPDPLAVIAHCEKNMPRFAVPRYLRCVQPEQIPRTSTNKIRKVELRKQGVTADTWDKEEAAVCV</sequence>
<evidence type="ECO:0000313" key="8">
    <source>
        <dbReference type="EMBL" id="QHQ38983.1"/>
    </source>
</evidence>
<comment type="similarity">
    <text evidence="1">Belongs to the ATP-dependent AMP-binding enzyme family.</text>
</comment>
<evidence type="ECO:0000256" key="4">
    <source>
        <dbReference type="ARBA" id="ARBA00022840"/>
    </source>
</evidence>
<dbReference type="RefSeq" id="WP_161858309.1">
    <property type="nucleotide sequence ID" value="NZ_CP047491.1"/>
</dbReference>
<dbReference type="EMBL" id="CP047491">
    <property type="protein sequence ID" value="QHQ38983.1"/>
    <property type="molecule type" value="Genomic_DNA"/>
</dbReference>
<keyword evidence="3" id="KW-0547">Nucleotide-binding</keyword>
<dbReference type="EC" id="6.2.1.-" evidence="7"/>
<gene>
    <name evidence="8" type="ORF">GTQ55_08290</name>
    <name evidence="7" type="ORF">HNQ53_000735</name>
</gene>
<keyword evidence="2 7" id="KW-0436">Ligase</keyword>
<organism evidence="7 10">
    <name type="scientific">Microbulbifer hydrolyticus</name>
    <dbReference type="NCBI Taxonomy" id="48074"/>
    <lineage>
        <taxon>Bacteria</taxon>
        <taxon>Pseudomonadati</taxon>
        <taxon>Pseudomonadota</taxon>
        <taxon>Gammaproteobacteria</taxon>
        <taxon>Cellvibrionales</taxon>
        <taxon>Microbulbiferaceae</taxon>
        <taxon>Microbulbifer</taxon>
    </lineage>
</organism>
<proteinExistence type="inferred from homology"/>
<evidence type="ECO:0000313" key="9">
    <source>
        <dbReference type="Proteomes" id="UP000464675"/>
    </source>
</evidence>
<dbReference type="GO" id="GO:0005524">
    <property type="term" value="F:ATP binding"/>
    <property type="evidence" value="ECO:0007669"/>
    <property type="project" value="UniProtKB-KW"/>
</dbReference>
<dbReference type="InterPro" id="IPR042099">
    <property type="entry name" value="ANL_N_sf"/>
</dbReference>
<protein>
    <submittedName>
        <fullName evidence="8">AMP-binding protein</fullName>
    </submittedName>
    <submittedName>
        <fullName evidence="7">Crotonobetaine/carnitine-CoA ligase</fullName>
        <ecNumber evidence="7">6.2.1.-</ecNumber>
    </submittedName>
</protein>
<dbReference type="InterPro" id="IPR000873">
    <property type="entry name" value="AMP-dep_synth/lig_dom"/>
</dbReference>
<dbReference type="GO" id="GO:0005324">
    <property type="term" value="F:long-chain fatty acid transmembrane transporter activity"/>
    <property type="evidence" value="ECO:0007669"/>
    <property type="project" value="TreeGrafter"/>
</dbReference>
<evidence type="ECO:0000313" key="7">
    <source>
        <dbReference type="EMBL" id="MBB5210547.1"/>
    </source>
</evidence>
<dbReference type="Pfam" id="PF13193">
    <property type="entry name" value="AMP-binding_C"/>
    <property type="match status" value="1"/>
</dbReference>
<dbReference type="InterPro" id="IPR045851">
    <property type="entry name" value="AMP-bd_C_sf"/>
</dbReference>
<dbReference type="EMBL" id="JACHHR010000001">
    <property type="protein sequence ID" value="MBB5210547.1"/>
    <property type="molecule type" value="Genomic_DNA"/>
</dbReference>
<evidence type="ECO:0000259" key="6">
    <source>
        <dbReference type="Pfam" id="PF13193"/>
    </source>
</evidence>
<dbReference type="GO" id="GO:0004467">
    <property type="term" value="F:long-chain fatty acid-CoA ligase activity"/>
    <property type="evidence" value="ECO:0007669"/>
    <property type="project" value="TreeGrafter"/>
</dbReference>